<sequence length="75" mass="8222">MKFINNVHAAQGNGGNLGYIYMECTKNQAASVHQYSLDGCGEFRLGGELGTTEALLCAACKCHRNYHRKVALLLF</sequence>
<dbReference type="PANTHER" id="PTHR31948">
    <property type="entry name" value="ZINC-FINGER HOMEODOMAIN PROTEIN 2"/>
    <property type="match status" value="1"/>
</dbReference>
<dbReference type="Proteomes" id="UP000245207">
    <property type="component" value="Unassembled WGS sequence"/>
</dbReference>
<protein>
    <submittedName>
        <fullName evidence="5">Zinc-finger homeodomain-containing protein 4</fullName>
    </submittedName>
</protein>
<dbReference type="PANTHER" id="PTHR31948:SF140">
    <property type="entry name" value="ZINC-FINGER HOMEODOMAIN PROTEIN 2"/>
    <property type="match status" value="1"/>
</dbReference>
<evidence type="ECO:0000256" key="1">
    <source>
        <dbReference type="ARBA" id="ARBA00022723"/>
    </source>
</evidence>
<evidence type="ECO:0000313" key="6">
    <source>
        <dbReference type="Proteomes" id="UP000245207"/>
    </source>
</evidence>
<dbReference type="STRING" id="35608.A0A2U1MI83"/>
<dbReference type="GO" id="GO:0000976">
    <property type="term" value="F:transcription cis-regulatory region binding"/>
    <property type="evidence" value="ECO:0007669"/>
    <property type="project" value="TreeGrafter"/>
</dbReference>
<evidence type="ECO:0000256" key="2">
    <source>
        <dbReference type="ARBA" id="ARBA00022771"/>
    </source>
</evidence>
<organism evidence="5 6">
    <name type="scientific">Artemisia annua</name>
    <name type="common">Sweet wormwood</name>
    <dbReference type="NCBI Taxonomy" id="35608"/>
    <lineage>
        <taxon>Eukaryota</taxon>
        <taxon>Viridiplantae</taxon>
        <taxon>Streptophyta</taxon>
        <taxon>Embryophyta</taxon>
        <taxon>Tracheophyta</taxon>
        <taxon>Spermatophyta</taxon>
        <taxon>Magnoliopsida</taxon>
        <taxon>eudicotyledons</taxon>
        <taxon>Gunneridae</taxon>
        <taxon>Pentapetalae</taxon>
        <taxon>asterids</taxon>
        <taxon>campanulids</taxon>
        <taxon>Asterales</taxon>
        <taxon>Asteraceae</taxon>
        <taxon>Asteroideae</taxon>
        <taxon>Anthemideae</taxon>
        <taxon>Artemisiinae</taxon>
        <taxon>Artemisia</taxon>
    </lineage>
</organism>
<dbReference type="GO" id="GO:0003700">
    <property type="term" value="F:DNA-binding transcription factor activity"/>
    <property type="evidence" value="ECO:0007669"/>
    <property type="project" value="TreeGrafter"/>
</dbReference>
<evidence type="ECO:0000256" key="3">
    <source>
        <dbReference type="ARBA" id="ARBA00022833"/>
    </source>
</evidence>
<dbReference type="Pfam" id="PF04770">
    <property type="entry name" value="ZF-HD_dimer"/>
    <property type="match status" value="1"/>
</dbReference>
<keyword evidence="5" id="KW-0371">Homeobox</keyword>
<evidence type="ECO:0000259" key="4">
    <source>
        <dbReference type="PROSITE" id="PS51523"/>
    </source>
</evidence>
<dbReference type="NCBIfam" id="TIGR01566">
    <property type="entry name" value="ZF_HD_prot_N"/>
    <property type="match status" value="1"/>
</dbReference>
<keyword evidence="2 5" id="KW-0863">Zinc-finger</keyword>
<dbReference type="PROSITE" id="PS51523">
    <property type="entry name" value="ZF_HD_DIMER"/>
    <property type="match status" value="1"/>
</dbReference>
<keyword evidence="3" id="KW-0862">Zinc</keyword>
<gene>
    <name evidence="5" type="ORF">CTI12_AA377990</name>
</gene>
<dbReference type="AlphaFoldDB" id="A0A2U1MI83"/>
<keyword evidence="6" id="KW-1185">Reference proteome</keyword>
<proteinExistence type="predicted"/>
<dbReference type="GO" id="GO:0050793">
    <property type="term" value="P:regulation of developmental process"/>
    <property type="evidence" value="ECO:0007669"/>
    <property type="project" value="TreeGrafter"/>
</dbReference>
<dbReference type="InterPro" id="IPR006456">
    <property type="entry name" value="ZF_HD_homeobox_Cys/His_dimer"/>
</dbReference>
<dbReference type="GO" id="GO:0005634">
    <property type="term" value="C:nucleus"/>
    <property type="evidence" value="ECO:0007669"/>
    <property type="project" value="TreeGrafter"/>
</dbReference>
<dbReference type="GO" id="GO:0008270">
    <property type="term" value="F:zinc ion binding"/>
    <property type="evidence" value="ECO:0007669"/>
    <property type="project" value="UniProtKB-KW"/>
</dbReference>
<dbReference type="EMBL" id="PKPP01005215">
    <property type="protein sequence ID" value="PWA60967.1"/>
    <property type="molecule type" value="Genomic_DNA"/>
</dbReference>
<name>A0A2U1MI83_ARTAN</name>
<feature type="domain" description="ZF-HD dimerization-type" evidence="4">
    <location>
        <begin position="21"/>
        <end position="70"/>
    </location>
</feature>
<accession>A0A2U1MI83</accession>
<dbReference type="OrthoDB" id="900759at2759"/>
<evidence type="ECO:0000313" key="5">
    <source>
        <dbReference type="EMBL" id="PWA60967.1"/>
    </source>
</evidence>
<keyword evidence="5" id="KW-0238">DNA-binding</keyword>
<keyword evidence="1" id="KW-0479">Metal-binding</keyword>
<reference evidence="5 6" key="1">
    <citation type="journal article" date="2018" name="Mol. Plant">
        <title>The genome of Artemisia annua provides insight into the evolution of Asteraceae family and artemisinin biosynthesis.</title>
        <authorList>
            <person name="Shen Q."/>
            <person name="Zhang L."/>
            <person name="Liao Z."/>
            <person name="Wang S."/>
            <person name="Yan T."/>
            <person name="Shi P."/>
            <person name="Liu M."/>
            <person name="Fu X."/>
            <person name="Pan Q."/>
            <person name="Wang Y."/>
            <person name="Lv Z."/>
            <person name="Lu X."/>
            <person name="Zhang F."/>
            <person name="Jiang W."/>
            <person name="Ma Y."/>
            <person name="Chen M."/>
            <person name="Hao X."/>
            <person name="Li L."/>
            <person name="Tang Y."/>
            <person name="Lv G."/>
            <person name="Zhou Y."/>
            <person name="Sun X."/>
            <person name="Brodelius P.E."/>
            <person name="Rose J.K.C."/>
            <person name="Tang K."/>
        </authorList>
    </citation>
    <scope>NUCLEOTIDE SEQUENCE [LARGE SCALE GENOMIC DNA]</scope>
    <source>
        <strain evidence="6">cv. Huhao1</strain>
        <tissue evidence="5">Leaf</tissue>
    </source>
</reference>
<comment type="caution">
    <text evidence="5">The sequence shown here is derived from an EMBL/GenBank/DDBJ whole genome shotgun (WGS) entry which is preliminary data.</text>
</comment>